<dbReference type="Proteomes" id="UP000542813">
    <property type="component" value="Unassembled WGS sequence"/>
</dbReference>
<accession>A0A7W9GVG2</accession>
<evidence type="ECO:0000313" key="2">
    <source>
        <dbReference type="Proteomes" id="UP000542813"/>
    </source>
</evidence>
<sequence length="110" mass="11760">MRAFSNIRVTVDLIHKSADVAELARLATAAGWALGLNPPTDKQGYAAVVERNSDVFLDTELSYLVLLQALANGRSPESVLSGIRKRLEDASIDLDEPFKGLPPAPDGGTN</sequence>
<reference evidence="1 2" key="1">
    <citation type="submission" date="2020-08" db="EMBL/GenBank/DDBJ databases">
        <title>Sequencing the genomes of 1000 actinobacteria strains.</title>
        <authorList>
            <person name="Klenk H.-P."/>
        </authorList>
    </citation>
    <scope>NUCLEOTIDE SEQUENCE [LARGE SCALE GENOMIC DNA]</scope>
    <source>
        <strain evidence="1 2">DSM 102122</strain>
    </source>
</reference>
<organism evidence="1 2">
    <name type="scientific">Jiangella mangrovi</name>
    <dbReference type="NCBI Taxonomy" id="1524084"/>
    <lineage>
        <taxon>Bacteria</taxon>
        <taxon>Bacillati</taxon>
        <taxon>Actinomycetota</taxon>
        <taxon>Actinomycetes</taxon>
        <taxon>Jiangellales</taxon>
        <taxon>Jiangellaceae</taxon>
        <taxon>Jiangella</taxon>
    </lineage>
</organism>
<comment type="caution">
    <text evidence="1">The sequence shown here is derived from an EMBL/GenBank/DDBJ whole genome shotgun (WGS) entry which is preliminary data.</text>
</comment>
<proteinExistence type="predicted"/>
<evidence type="ECO:0000313" key="1">
    <source>
        <dbReference type="EMBL" id="MBB5790775.1"/>
    </source>
</evidence>
<dbReference type="EMBL" id="JACHMM010000001">
    <property type="protein sequence ID" value="MBB5790775.1"/>
    <property type="molecule type" value="Genomic_DNA"/>
</dbReference>
<dbReference type="RefSeq" id="WP_184827077.1">
    <property type="nucleotide sequence ID" value="NZ_JACHMM010000001.1"/>
</dbReference>
<keyword evidence="2" id="KW-1185">Reference proteome</keyword>
<gene>
    <name evidence="1" type="ORF">HD601_005350</name>
</gene>
<name>A0A7W9GVG2_9ACTN</name>
<dbReference type="AlphaFoldDB" id="A0A7W9GVG2"/>
<protein>
    <submittedName>
        <fullName evidence="1">Uncharacterized protein</fullName>
    </submittedName>
</protein>